<feature type="signal peptide" evidence="1">
    <location>
        <begin position="1"/>
        <end position="24"/>
    </location>
</feature>
<evidence type="ECO:0008006" key="4">
    <source>
        <dbReference type="Google" id="ProtNLM"/>
    </source>
</evidence>
<feature type="chain" id="PRO_5001948758" description="DUF2884 family protein" evidence="1">
    <location>
        <begin position="25"/>
        <end position="279"/>
    </location>
</feature>
<organism evidence="2 3">
    <name type="scientific">Colwellia psychrerythraea</name>
    <name type="common">Vibrio psychroerythus</name>
    <dbReference type="NCBI Taxonomy" id="28229"/>
    <lineage>
        <taxon>Bacteria</taxon>
        <taxon>Pseudomonadati</taxon>
        <taxon>Pseudomonadota</taxon>
        <taxon>Gammaproteobacteria</taxon>
        <taxon>Alteromonadales</taxon>
        <taxon>Colwelliaceae</taxon>
        <taxon>Colwellia</taxon>
    </lineage>
</organism>
<reference evidence="2 3" key="1">
    <citation type="submission" date="2014-08" db="EMBL/GenBank/DDBJ databases">
        <title>Genomic and Phenotypic Diversity of Colwellia psychrerythraea strains from Disparate Marine Basins.</title>
        <authorList>
            <person name="Techtmann S.M."/>
            <person name="Stelling S.C."/>
            <person name="Utturkar S.M."/>
            <person name="Alshibli N."/>
            <person name="Harris A."/>
            <person name="Brown S.D."/>
            <person name="Hazen T.C."/>
        </authorList>
    </citation>
    <scope>NUCLEOTIDE SEQUENCE [LARGE SCALE GENOMIC DNA]</scope>
    <source>
        <strain evidence="2 3">ND2E</strain>
    </source>
</reference>
<keyword evidence="1" id="KW-0732">Signal</keyword>
<dbReference type="PATRIC" id="fig|28229.4.peg.2258"/>
<evidence type="ECO:0000313" key="3">
    <source>
        <dbReference type="Proteomes" id="UP000029843"/>
    </source>
</evidence>
<comment type="caution">
    <text evidence="2">The sequence shown here is derived from an EMBL/GenBank/DDBJ whole genome shotgun (WGS) entry which is preliminary data.</text>
</comment>
<gene>
    <name evidence="2" type="ORF">ND2E_3209</name>
</gene>
<sequence precursor="true">MTSFHPTIIASILSVSFASPVVFANTSCNVNLSAGFAIQTNSIEFLQAEGEDGTQERRLYSIHDGKKLLVNNQEVKLSDEQQTLVKKYDEQIRHLVPQVKNVAIEGVDLAIEGVNLAFNGLLGEGNAVAADLTTELTLIREQVATNLSIENGVSVGVEGLESEGLLGKDFDKRIESVVEKAVLNSMGSILIAMGQQMMASGGDQENFETRMENFGENIEHEMTTRSAVIEKKAEALCSSIVEVDVLEEQLKRAIEPLARINVFTVTQTHHEEKPKPTKM</sequence>
<evidence type="ECO:0000313" key="2">
    <source>
        <dbReference type="EMBL" id="KGJ91344.1"/>
    </source>
</evidence>
<accession>A0A099KKL1</accession>
<dbReference type="EMBL" id="JQED01000029">
    <property type="protein sequence ID" value="KGJ91344.1"/>
    <property type="molecule type" value="Genomic_DNA"/>
</dbReference>
<dbReference type="InterPro" id="IPR021307">
    <property type="entry name" value="DUF2884"/>
</dbReference>
<protein>
    <recommendedName>
        <fullName evidence="4">DUF2884 family protein</fullName>
    </recommendedName>
</protein>
<proteinExistence type="predicted"/>
<dbReference type="AlphaFoldDB" id="A0A099KKL1"/>
<dbReference type="OrthoDB" id="6397557at2"/>
<dbReference type="Pfam" id="PF11101">
    <property type="entry name" value="DUF2884"/>
    <property type="match status" value="1"/>
</dbReference>
<evidence type="ECO:0000256" key="1">
    <source>
        <dbReference type="SAM" id="SignalP"/>
    </source>
</evidence>
<dbReference type="Proteomes" id="UP000029843">
    <property type="component" value="Unassembled WGS sequence"/>
</dbReference>
<name>A0A099KKL1_COLPS</name>
<dbReference type="RefSeq" id="WP_033093976.1">
    <property type="nucleotide sequence ID" value="NZ_JQED01000029.1"/>
</dbReference>